<dbReference type="Proteomes" id="UP000002366">
    <property type="component" value="Chromosome"/>
</dbReference>
<accession>D5EHA0</accession>
<dbReference type="KEGG" id="aco:Amico_1819"/>
<evidence type="ECO:0000313" key="1">
    <source>
        <dbReference type="EMBL" id="ADE57932.1"/>
    </source>
</evidence>
<sequence length="112" mass="12746">MESWQVVRDRILLYVRAMDLPPFKGLELALDALKQSEASSIEEAMDALESCIVKQKIDLGVRNAKGEHISSVPPMTRGTMVSKNFDRTPWLTALNKFILRWARNLFGPSRSR</sequence>
<protein>
    <submittedName>
        <fullName evidence="1">Uncharacterized protein</fullName>
    </submittedName>
</protein>
<keyword evidence="2" id="KW-1185">Reference proteome</keyword>
<evidence type="ECO:0000313" key="2">
    <source>
        <dbReference type="Proteomes" id="UP000002366"/>
    </source>
</evidence>
<proteinExistence type="predicted"/>
<gene>
    <name evidence="1" type="ordered locus">Amico_1819</name>
</gene>
<organism evidence="1 2">
    <name type="scientific">Aminobacterium colombiense (strain DSM 12261 / ALA-1)</name>
    <dbReference type="NCBI Taxonomy" id="572547"/>
    <lineage>
        <taxon>Bacteria</taxon>
        <taxon>Thermotogati</taxon>
        <taxon>Synergistota</taxon>
        <taxon>Synergistia</taxon>
        <taxon>Synergistales</taxon>
        <taxon>Aminobacteriaceae</taxon>
        <taxon>Aminobacterium</taxon>
    </lineage>
</organism>
<dbReference type="eggNOG" id="ENOG5033NP6">
    <property type="taxonomic scope" value="Bacteria"/>
</dbReference>
<name>D5EHA0_AMICL</name>
<dbReference type="HOGENOM" id="CLU_2140606_0_0_0"/>
<dbReference type="OrthoDB" id="5264at2"/>
<reference evidence="1 2" key="1">
    <citation type="journal article" date="2010" name="Stand. Genomic Sci.">
        <title>Complete genome sequence of Aminobacterium colombiense type strain (ALA-1).</title>
        <authorList>
            <person name="Chertkov O."/>
            <person name="Sikorski J."/>
            <person name="Brambilla E."/>
            <person name="Lapidus A."/>
            <person name="Copeland A."/>
            <person name="Glavina Del Rio T."/>
            <person name="Nolan M."/>
            <person name="Lucas S."/>
            <person name="Tice H."/>
            <person name="Cheng J.F."/>
            <person name="Han C."/>
            <person name="Detter J.C."/>
            <person name="Bruce D."/>
            <person name="Tapia R."/>
            <person name="Goodwin L."/>
            <person name="Pitluck S."/>
            <person name="Liolios K."/>
            <person name="Ivanova N."/>
            <person name="Mavromatis K."/>
            <person name="Ovchinnikova G."/>
            <person name="Pati A."/>
            <person name="Chen A."/>
            <person name="Palaniappan K."/>
            <person name="Land M."/>
            <person name="Hauser L."/>
            <person name="Chang Y.J."/>
            <person name="Jeffries C.D."/>
            <person name="Spring S."/>
            <person name="Rohde M."/>
            <person name="Goker M."/>
            <person name="Bristow J."/>
            <person name="Eisen J.A."/>
            <person name="Markowitz V."/>
            <person name="Hugenholtz P."/>
            <person name="Kyrpides N.C."/>
            <person name="Klenk H.P."/>
        </authorList>
    </citation>
    <scope>NUCLEOTIDE SEQUENCE [LARGE SCALE GENOMIC DNA]</scope>
    <source>
        <strain evidence="2">DSM 12261 / ALA-1</strain>
    </source>
</reference>
<dbReference type="RefSeq" id="WP_013049194.1">
    <property type="nucleotide sequence ID" value="NC_014011.1"/>
</dbReference>
<dbReference type="STRING" id="572547.Amico_1819"/>
<dbReference type="EMBL" id="CP001997">
    <property type="protein sequence ID" value="ADE57932.1"/>
    <property type="molecule type" value="Genomic_DNA"/>
</dbReference>
<dbReference type="AlphaFoldDB" id="D5EHA0"/>